<accession>A0ABP1B373</accession>
<sequence>MLPCCRHETCSLDTDVSVRGGYKRHATETAGMQASALVIARVCYIYIKQQLLLIGGRSLFRFYLTPPGEIRHKETARFRSLQSSR</sequence>
<dbReference type="Proteomes" id="UP001497522">
    <property type="component" value="Chromosome 19"/>
</dbReference>
<protein>
    <submittedName>
        <fullName evidence="1">Uncharacterized protein</fullName>
    </submittedName>
</protein>
<keyword evidence="2" id="KW-1185">Reference proteome</keyword>
<evidence type="ECO:0000313" key="2">
    <source>
        <dbReference type="Proteomes" id="UP001497522"/>
    </source>
</evidence>
<reference evidence="1" key="1">
    <citation type="submission" date="2024-03" db="EMBL/GenBank/DDBJ databases">
        <authorList>
            <consortium name="ELIXIR-Norway"/>
            <consortium name="Elixir Norway"/>
        </authorList>
    </citation>
    <scope>NUCLEOTIDE SEQUENCE</scope>
</reference>
<gene>
    <name evidence="1" type="ORF">CSSPJE1EN2_LOCUS12182</name>
</gene>
<evidence type="ECO:0000313" key="1">
    <source>
        <dbReference type="EMBL" id="CAK9869424.1"/>
    </source>
</evidence>
<name>A0ABP1B373_9BRYO</name>
<proteinExistence type="predicted"/>
<dbReference type="EMBL" id="OZ023720">
    <property type="protein sequence ID" value="CAK9869424.1"/>
    <property type="molecule type" value="Genomic_DNA"/>
</dbReference>
<organism evidence="1 2">
    <name type="scientific">Sphagnum jensenii</name>
    <dbReference type="NCBI Taxonomy" id="128206"/>
    <lineage>
        <taxon>Eukaryota</taxon>
        <taxon>Viridiplantae</taxon>
        <taxon>Streptophyta</taxon>
        <taxon>Embryophyta</taxon>
        <taxon>Bryophyta</taxon>
        <taxon>Sphagnophytina</taxon>
        <taxon>Sphagnopsida</taxon>
        <taxon>Sphagnales</taxon>
        <taxon>Sphagnaceae</taxon>
        <taxon>Sphagnum</taxon>
    </lineage>
</organism>